<dbReference type="AlphaFoldDB" id="K3WM43"/>
<reference evidence="8" key="3">
    <citation type="submission" date="2015-02" db="UniProtKB">
        <authorList>
            <consortium name="EnsemblProtists"/>
        </authorList>
    </citation>
    <scope>IDENTIFICATION</scope>
    <source>
        <strain evidence="8">DAOM BR144</strain>
    </source>
</reference>
<dbReference type="eggNOG" id="KOG0817">
    <property type="taxonomic scope" value="Eukaryota"/>
</dbReference>
<dbReference type="Pfam" id="PF00887">
    <property type="entry name" value="ACBP"/>
    <property type="match status" value="1"/>
</dbReference>
<evidence type="ECO:0000259" key="7">
    <source>
        <dbReference type="PROSITE" id="PS51228"/>
    </source>
</evidence>
<keyword evidence="1" id="KW-0677">Repeat</keyword>
<dbReference type="EMBL" id="GL376625">
    <property type="status" value="NOT_ANNOTATED_CDS"/>
    <property type="molecule type" value="Genomic_DNA"/>
</dbReference>
<evidence type="ECO:0000256" key="6">
    <source>
        <dbReference type="SAM" id="Phobius"/>
    </source>
</evidence>
<dbReference type="GO" id="GO:0000062">
    <property type="term" value="F:fatty-acyl-CoA binding"/>
    <property type="evidence" value="ECO:0007669"/>
    <property type="project" value="InterPro"/>
</dbReference>
<dbReference type="HOGENOM" id="CLU_050309_2_0_1"/>
<dbReference type="STRING" id="431595.K3WM43"/>
<organism evidence="8 9">
    <name type="scientific">Globisporangium ultimum (strain ATCC 200006 / CBS 805.95 / DAOM BR144)</name>
    <name type="common">Pythium ultimum</name>
    <dbReference type="NCBI Taxonomy" id="431595"/>
    <lineage>
        <taxon>Eukaryota</taxon>
        <taxon>Sar</taxon>
        <taxon>Stramenopiles</taxon>
        <taxon>Oomycota</taxon>
        <taxon>Peronosporomycetes</taxon>
        <taxon>Pythiales</taxon>
        <taxon>Pythiaceae</taxon>
        <taxon>Globisporangium</taxon>
    </lineage>
</organism>
<reference evidence="9" key="1">
    <citation type="journal article" date="2010" name="Genome Biol.">
        <title>Genome sequence of the necrotrophic plant pathogen Pythium ultimum reveals original pathogenicity mechanisms and effector repertoire.</title>
        <authorList>
            <person name="Levesque C.A."/>
            <person name="Brouwer H."/>
            <person name="Cano L."/>
            <person name="Hamilton J.P."/>
            <person name="Holt C."/>
            <person name="Huitema E."/>
            <person name="Raffaele S."/>
            <person name="Robideau G.P."/>
            <person name="Thines M."/>
            <person name="Win J."/>
            <person name="Zerillo M.M."/>
            <person name="Beakes G.W."/>
            <person name="Boore J.L."/>
            <person name="Busam D."/>
            <person name="Dumas B."/>
            <person name="Ferriera S."/>
            <person name="Fuerstenberg S.I."/>
            <person name="Gachon C.M."/>
            <person name="Gaulin E."/>
            <person name="Govers F."/>
            <person name="Grenville-Briggs L."/>
            <person name="Horner N."/>
            <person name="Hostetler J."/>
            <person name="Jiang R.H."/>
            <person name="Johnson J."/>
            <person name="Krajaejun T."/>
            <person name="Lin H."/>
            <person name="Meijer H.J."/>
            <person name="Moore B."/>
            <person name="Morris P."/>
            <person name="Phuntmart V."/>
            <person name="Puiu D."/>
            <person name="Shetty J."/>
            <person name="Stajich J.E."/>
            <person name="Tripathy S."/>
            <person name="Wawra S."/>
            <person name="van West P."/>
            <person name="Whitty B.R."/>
            <person name="Coutinho P.M."/>
            <person name="Henrissat B."/>
            <person name="Martin F."/>
            <person name="Thomas P.D."/>
            <person name="Tyler B.M."/>
            <person name="De Vries R.P."/>
            <person name="Kamoun S."/>
            <person name="Yandell M."/>
            <person name="Tisserat N."/>
            <person name="Buell C.R."/>
        </authorList>
    </citation>
    <scope>NUCLEOTIDE SEQUENCE</scope>
    <source>
        <strain evidence="9">DAOM:BR144</strain>
    </source>
</reference>
<dbReference type="InterPro" id="IPR000582">
    <property type="entry name" value="Acyl-CoA-binding_protein"/>
</dbReference>
<dbReference type="InterPro" id="IPR002110">
    <property type="entry name" value="Ankyrin_rpt"/>
</dbReference>
<evidence type="ECO:0000256" key="5">
    <source>
        <dbReference type="SAM" id="MobiDB-lite"/>
    </source>
</evidence>
<feature type="repeat" description="ANK" evidence="4">
    <location>
        <begin position="226"/>
        <end position="258"/>
    </location>
</feature>
<dbReference type="InterPro" id="IPR014352">
    <property type="entry name" value="FERM/acyl-CoA-bd_prot_sf"/>
</dbReference>
<dbReference type="InterPro" id="IPR036770">
    <property type="entry name" value="Ankyrin_rpt-contain_sf"/>
</dbReference>
<reference evidence="9" key="2">
    <citation type="submission" date="2010-04" db="EMBL/GenBank/DDBJ databases">
        <authorList>
            <person name="Buell R."/>
            <person name="Hamilton J."/>
            <person name="Hostetler J."/>
        </authorList>
    </citation>
    <scope>NUCLEOTIDE SEQUENCE [LARGE SCALE GENOMIC DNA]</scope>
    <source>
        <strain evidence="9">DAOM:BR144</strain>
    </source>
</reference>
<keyword evidence="6" id="KW-0472">Membrane</keyword>
<dbReference type="SUPFAM" id="SSF48403">
    <property type="entry name" value="Ankyrin repeat"/>
    <property type="match status" value="1"/>
</dbReference>
<proteinExistence type="predicted"/>
<evidence type="ECO:0000256" key="4">
    <source>
        <dbReference type="PROSITE-ProRule" id="PRU00023"/>
    </source>
</evidence>
<keyword evidence="2 4" id="KW-0040">ANK repeat</keyword>
<feature type="domain" description="ACB" evidence="7">
    <location>
        <begin position="60"/>
        <end position="146"/>
    </location>
</feature>
<dbReference type="PRINTS" id="PR00689">
    <property type="entry name" value="ACOABINDINGP"/>
</dbReference>
<dbReference type="PROSITE" id="PS51228">
    <property type="entry name" value="ACB_2"/>
    <property type="match status" value="1"/>
</dbReference>
<evidence type="ECO:0000256" key="2">
    <source>
        <dbReference type="ARBA" id="ARBA00023043"/>
    </source>
</evidence>
<keyword evidence="6" id="KW-0812">Transmembrane</keyword>
<dbReference type="PROSITE" id="PS50088">
    <property type="entry name" value="ANK_REPEAT"/>
    <property type="match status" value="2"/>
</dbReference>
<feature type="transmembrane region" description="Helical" evidence="6">
    <location>
        <begin position="12"/>
        <end position="33"/>
    </location>
</feature>
<dbReference type="EnsemblProtists" id="PYU1_T006035">
    <property type="protein sequence ID" value="PYU1_T006035"/>
    <property type="gene ID" value="PYU1_G006023"/>
</dbReference>
<dbReference type="SMART" id="SM00248">
    <property type="entry name" value="ANK"/>
    <property type="match status" value="3"/>
</dbReference>
<dbReference type="PROSITE" id="PS50297">
    <property type="entry name" value="ANK_REP_REGION"/>
    <property type="match status" value="2"/>
</dbReference>
<feature type="compositionally biased region" description="Low complexity" evidence="5">
    <location>
        <begin position="154"/>
        <end position="164"/>
    </location>
</feature>
<dbReference type="InterPro" id="IPR035984">
    <property type="entry name" value="Acyl-CoA-binding_sf"/>
</dbReference>
<dbReference type="PANTHER" id="PTHR24119">
    <property type="entry name" value="ACYL-COA-BINDING DOMAIN-CONTAINING PROTEIN 6"/>
    <property type="match status" value="1"/>
</dbReference>
<dbReference type="Gene3D" id="1.20.80.10">
    <property type="match status" value="1"/>
</dbReference>
<dbReference type="SUPFAM" id="SSF47027">
    <property type="entry name" value="Acyl-CoA binding protein"/>
    <property type="match status" value="1"/>
</dbReference>
<dbReference type="Gene3D" id="1.25.40.20">
    <property type="entry name" value="Ankyrin repeat-containing domain"/>
    <property type="match status" value="2"/>
</dbReference>
<feature type="repeat" description="ANK" evidence="4">
    <location>
        <begin position="259"/>
        <end position="291"/>
    </location>
</feature>
<evidence type="ECO:0000313" key="9">
    <source>
        <dbReference type="Proteomes" id="UP000019132"/>
    </source>
</evidence>
<feature type="region of interest" description="Disordered" evidence="5">
    <location>
        <begin position="148"/>
        <end position="169"/>
    </location>
</feature>
<sequence length="316" mass="35176">MPTFMEHEVSWLQLVAAPVTAVIVPLVLHRIFFHKKTRHSSSTGSGSLEEYMSQHGMNELDAKFQVAVDFIAAKANNRMTNEQRLTLYAFYKQAQFGKCSVEKPSAADFVGSAKWESWHALGEMDSDIAKQQYIEWVQDLFDDFDVTGSRKRSQSSQSHSSKASTESLTLDNSISTAGAVSMPAVDMTTEEWQIKEDPFHFASTGKIDKVKHALDNGFDINAKDDEGRTMLHWAVDRSQLQIAELLLEHQAAPNLQDEDGMTALHYATSCEHDELAKLLVDHGAFTDVEDNDGDTPLSYAATDELKAILAEGRTSQ</sequence>
<name>K3WM43_GLOUD</name>
<dbReference type="Pfam" id="PF13637">
    <property type="entry name" value="Ank_4"/>
    <property type="match status" value="1"/>
</dbReference>
<accession>K3WM43</accession>
<dbReference type="Pfam" id="PF12796">
    <property type="entry name" value="Ank_2"/>
    <property type="match status" value="1"/>
</dbReference>
<dbReference type="Proteomes" id="UP000019132">
    <property type="component" value="Unassembled WGS sequence"/>
</dbReference>
<keyword evidence="9" id="KW-1185">Reference proteome</keyword>
<dbReference type="OMA" id="ARSKWQA"/>
<dbReference type="VEuPathDB" id="FungiDB:PYU1_G006023"/>
<dbReference type="InParanoid" id="K3WM43"/>
<keyword evidence="6" id="KW-1133">Transmembrane helix</keyword>
<keyword evidence="3" id="KW-0446">Lipid-binding</keyword>
<evidence type="ECO:0000313" key="8">
    <source>
        <dbReference type="EnsemblProtists" id="PYU1_T006035"/>
    </source>
</evidence>
<protein>
    <recommendedName>
        <fullName evidence="7">ACB domain-containing protein</fullName>
    </recommendedName>
</protein>
<dbReference type="PANTHER" id="PTHR24119:SF0">
    <property type="entry name" value="ACYL-COA-BINDING DOMAIN-CONTAINING PROTEIN 6"/>
    <property type="match status" value="1"/>
</dbReference>
<evidence type="ECO:0000256" key="1">
    <source>
        <dbReference type="ARBA" id="ARBA00022737"/>
    </source>
</evidence>
<evidence type="ECO:0000256" key="3">
    <source>
        <dbReference type="ARBA" id="ARBA00023121"/>
    </source>
</evidence>